<sequence length="46" mass="5582">MPRNHPHFETYAQKQRREFREEITAYVADATLKRKRYQSARILTAC</sequence>
<evidence type="ECO:0008006" key="3">
    <source>
        <dbReference type="Google" id="ProtNLM"/>
    </source>
</evidence>
<comment type="caution">
    <text evidence="1">The sequence shown here is derived from an EMBL/GenBank/DDBJ whole genome shotgun (WGS) entry which is preliminary data.</text>
</comment>
<evidence type="ECO:0000313" key="1">
    <source>
        <dbReference type="EMBL" id="GHB34001.1"/>
    </source>
</evidence>
<proteinExistence type="predicted"/>
<protein>
    <recommendedName>
        <fullName evidence="3">Transposase</fullName>
    </recommendedName>
</protein>
<name>A0ABQ3EDF0_9HYPH</name>
<keyword evidence="2" id="KW-1185">Reference proteome</keyword>
<dbReference type="RefSeq" id="WP_189437016.1">
    <property type="nucleotide sequence ID" value="NZ_BMXE01000004.1"/>
</dbReference>
<dbReference type="Proteomes" id="UP000637980">
    <property type="component" value="Unassembled WGS sequence"/>
</dbReference>
<accession>A0ABQ3EDF0</accession>
<dbReference type="EMBL" id="BMXE01000004">
    <property type="protein sequence ID" value="GHB34001.1"/>
    <property type="molecule type" value="Genomic_DNA"/>
</dbReference>
<organism evidence="1 2">
    <name type="scientific">Pseudovibrio japonicus</name>
    <dbReference type="NCBI Taxonomy" id="366534"/>
    <lineage>
        <taxon>Bacteria</taxon>
        <taxon>Pseudomonadati</taxon>
        <taxon>Pseudomonadota</taxon>
        <taxon>Alphaproteobacteria</taxon>
        <taxon>Hyphomicrobiales</taxon>
        <taxon>Stappiaceae</taxon>
        <taxon>Pseudovibrio</taxon>
    </lineage>
</organism>
<gene>
    <name evidence="1" type="ORF">GCM10007094_23730</name>
</gene>
<reference evidence="2" key="1">
    <citation type="journal article" date="2019" name="Int. J. Syst. Evol. Microbiol.">
        <title>The Global Catalogue of Microorganisms (GCM) 10K type strain sequencing project: providing services to taxonomists for standard genome sequencing and annotation.</title>
        <authorList>
            <consortium name="The Broad Institute Genomics Platform"/>
            <consortium name="The Broad Institute Genome Sequencing Center for Infectious Disease"/>
            <person name="Wu L."/>
            <person name="Ma J."/>
        </authorList>
    </citation>
    <scope>NUCLEOTIDE SEQUENCE [LARGE SCALE GENOMIC DNA]</scope>
    <source>
        <strain evidence="2">KCTC 12861</strain>
    </source>
</reference>
<evidence type="ECO:0000313" key="2">
    <source>
        <dbReference type="Proteomes" id="UP000637980"/>
    </source>
</evidence>